<evidence type="ECO:0000256" key="3">
    <source>
        <dbReference type="ARBA" id="ARBA00047645"/>
    </source>
</evidence>
<evidence type="ECO:0000313" key="8">
    <source>
        <dbReference type="Proteomes" id="UP000199411"/>
    </source>
</evidence>
<dbReference type="GO" id="GO:0003998">
    <property type="term" value="F:acylphosphatase activity"/>
    <property type="evidence" value="ECO:0007669"/>
    <property type="project" value="UniProtKB-EC"/>
</dbReference>
<evidence type="ECO:0000256" key="5">
    <source>
        <dbReference type="RuleBase" id="RU004168"/>
    </source>
</evidence>
<feature type="active site" evidence="4">
    <location>
        <position position="37"/>
    </location>
</feature>
<proteinExistence type="inferred from homology"/>
<evidence type="ECO:0000256" key="2">
    <source>
        <dbReference type="ARBA" id="ARBA00012150"/>
    </source>
</evidence>
<comment type="catalytic activity">
    <reaction evidence="3 4">
        <text>an acyl phosphate + H2O = a carboxylate + phosphate + H(+)</text>
        <dbReference type="Rhea" id="RHEA:14965"/>
        <dbReference type="ChEBI" id="CHEBI:15377"/>
        <dbReference type="ChEBI" id="CHEBI:15378"/>
        <dbReference type="ChEBI" id="CHEBI:29067"/>
        <dbReference type="ChEBI" id="CHEBI:43474"/>
        <dbReference type="ChEBI" id="CHEBI:59918"/>
        <dbReference type="EC" id="3.6.1.7"/>
    </reaction>
</comment>
<dbReference type="Gene3D" id="3.30.70.100">
    <property type="match status" value="1"/>
</dbReference>
<evidence type="ECO:0000313" key="7">
    <source>
        <dbReference type="EMBL" id="SDC89336.1"/>
    </source>
</evidence>
<dbReference type="AlphaFoldDB" id="A0A1G6QCC1"/>
<sequence>MSVCKLIIITGKVQNVGFRAYLENIAKELGLSGYVRNIGTNTVESVVCGEKELVARYISACKIGPKRAIVESVQVKDAKNDNYEGFSIWL</sequence>
<evidence type="ECO:0000259" key="6">
    <source>
        <dbReference type="PROSITE" id="PS51160"/>
    </source>
</evidence>
<dbReference type="EC" id="3.6.1.7" evidence="2 4"/>
<feature type="domain" description="Acylphosphatase-like" evidence="6">
    <location>
        <begin position="4"/>
        <end position="90"/>
    </location>
</feature>
<dbReference type="SUPFAM" id="SSF54975">
    <property type="entry name" value="Acylphosphatase/BLUF domain-like"/>
    <property type="match status" value="1"/>
</dbReference>
<dbReference type="InterPro" id="IPR020456">
    <property type="entry name" value="Acylphosphatase"/>
</dbReference>
<dbReference type="Pfam" id="PF00708">
    <property type="entry name" value="Acylphosphatase"/>
    <property type="match status" value="1"/>
</dbReference>
<keyword evidence="8" id="KW-1185">Reference proteome</keyword>
<keyword evidence="4" id="KW-0378">Hydrolase</keyword>
<organism evidence="7 8">
    <name type="scientific">Desulfurella multipotens</name>
    <dbReference type="NCBI Taxonomy" id="79269"/>
    <lineage>
        <taxon>Bacteria</taxon>
        <taxon>Pseudomonadati</taxon>
        <taxon>Campylobacterota</taxon>
        <taxon>Desulfurellia</taxon>
        <taxon>Desulfurellales</taxon>
        <taxon>Desulfurellaceae</taxon>
        <taxon>Desulfurella</taxon>
    </lineage>
</organism>
<accession>A0A1G6QCC1</accession>
<dbReference type="InterPro" id="IPR036046">
    <property type="entry name" value="Acylphosphatase-like_dom_sf"/>
</dbReference>
<dbReference type="PROSITE" id="PS51160">
    <property type="entry name" value="ACYLPHOSPHATASE_3"/>
    <property type="match status" value="1"/>
</dbReference>
<reference evidence="8" key="1">
    <citation type="submission" date="2016-10" db="EMBL/GenBank/DDBJ databases">
        <authorList>
            <person name="Varghese N."/>
            <person name="Submissions S."/>
        </authorList>
    </citation>
    <scope>NUCLEOTIDE SEQUENCE [LARGE SCALE GENOMIC DNA]</scope>
    <source>
        <strain evidence="8">DSM 8415</strain>
    </source>
</reference>
<dbReference type="InterPro" id="IPR001792">
    <property type="entry name" value="Acylphosphatase-like_dom"/>
</dbReference>
<dbReference type="PANTHER" id="PTHR47268:SF4">
    <property type="entry name" value="ACYLPHOSPHATASE"/>
    <property type="match status" value="1"/>
</dbReference>
<dbReference type="EMBL" id="FMYU01000011">
    <property type="protein sequence ID" value="SDC89336.1"/>
    <property type="molecule type" value="Genomic_DNA"/>
</dbReference>
<name>A0A1G6QCC1_9BACT</name>
<protein>
    <recommendedName>
        <fullName evidence="2 4">acylphosphatase</fullName>
        <ecNumber evidence="2 4">3.6.1.7</ecNumber>
    </recommendedName>
</protein>
<feature type="active site" evidence="4">
    <location>
        <position position="19"/>
    </location>
</feature>
<evidence type="ECO:0000256" key="1">
    <source>
        <dbReference type="ARBA" id="ARBA00005614"/>
    </source>
</evidence>
<comment type="similarity">
    <text evidence="1 5">Belongs to the acylphosphatase family.</text>
</comment>
<evidence type="ECO:0000256" key="4">
    <source>
        <dbReference type="PROSITE-ProRule" id="PRU00520"/>
    </source>
</evidence>
<dbReference type="Proteomes" id="UP000199411">
    <property type="component" value="Unassembled WGS sequence"/>
</dbReference>
<gene>
    <name evidence="7" type="ORF">SAMN05660835_01539</name>
</gene>
<dbReference type="PANTHER" id="PTHR47268">
    <property type="entry name" value="ACYLPHOSPHATASE"/>
    <property type="match status" value="1"/>
</dbReference>